<comment type="caution">
    <text evidence="1">The sequence shown here is derived from an EMBL/GenBank/DDBJ whole genome shotgun (WGS) entry which is preliminary data.</text>
</comment>
<name>A0A699SCT9_TANCI</name>
<gene>
    <name evidence="1" type="ORF">Tci_866898</name>
</gene>
<accession>A0A699SCT9</accession>
<organism evidence="1">
    <name type="scientific">Tanacetum cinerariifolium</name>
    <name type="common">Dalmatian daisy</name>
    <name type="synonym">Chrysanthemum cinerariifolium</name>
    <dbReference type="NCBI Taxonomy" id="118510"/>
    <lineage>
        <taxon>Eukaryota</taxon>
        <taxon>Viridiplantae</taxon>
        <taxon>Streptophyta</taxon>
        <taxon>Embryophyta</taxon>
        <taxon>Tracheophyta</taxon>
        <taxon>Spermatophyta</taxon>
        <taxon>Magnoliopsida</taxon>
        <taxon>eudicotyledons</taxon>
        <taxon>Gunneridae</taxon>
        <taxon>Pentapetalae</taxon>
        <taxon>asterids</taxon>
        <taxon>campanulids</taxon>
        <taxon>Asterales</taxon>
        <taxon>Asteraceae</taxon>
        <taxon>Asteroideae</taxon>
        <taxon>Anthemideae</taxon>
        <taxon>Anthemidinae</taxon>
        <taxon>Tanacetum</taxon>
    </lineage>
</organism>
<dbReference type="AlphaFoldDB" id="A0A699SCT9"/>
<protein>
    <submittedName>
        <fullName evidence="1">Uncharacterized protein</fullName>
    </submittedName>
</protein>
<proteinExistence type="predicted"/>
<dbReference type="EMBL" id="BKCJ011151497">
    <property type="protein sequence ID" value="GFC94928.1"/>
    <property type="molecule type" value="Genomic_DNA"/>
</dbReference>
<evidence type="ECO:0000313" key="1">
    <source>
        <dbReference type="EMBL" id="GFC94928.1"/>
    </source>
</evidence>
<feature type="non-terminal residue" evidence="1">
    <location>
        <position position="1"/>
    </location>
</feature>
<sequence>EKWSTLGEPSGKWDYYVRYDAPINTTLIDEIAATGWGEEFSDDEVTREEFSDDEVTPGKVTILNEAEEESDWDDDERSGGNNLVIQERHAQNQQDFLDEYIPQWDDHLATQK</sequence>
<reference evidence="1" key="1">
    <citation type="journal article" date="2019" name="Sci. Rep.">
        <title>Draft genome of Tanacetum cinerariifolium, the natural source of mosquito coil.</title>
        <authorList>
            <person name="Yamashiro T."/>
            <person name="Shiraishi A."/>
            <person name="Satake H."/>
            <person name="Nakayama K."/>
        </authorList>
    </citation>
    <scope>NUCLEOTIDE SEQUENCE</scope>
</reference>